<dbReference type="InterPro" id="IPR037019">
    <property type="entry name" value="Glyco_hydro_7_sf"/>
</dbReference>
<dbReference type="PANTHER" id="PTHR33753">
    <property type="entry name" value="1,4-BETA-D-GLUCAN CELLOBIOHYDROLASE B"/>
    <property type="match status" value="1"/>
</dbReference>
<evidence type="ECO:0000313" key="10">
    <source>
        <dbReference type="EMBL" id="BAF57398.1"/>
    </source>
</evidence>
<evidence type="ECO:0000256" key="6">
    <source>
        <dbReference type="ARBA" id="ARBA00023001"/>
    </source>
</evidence>
<evidence type="ECO:0000256" key="7">
    <source>
        <dbReference type="ARBA" id="ARBA00023277"/>
    </source>
</evidence>
<evidence type="ECO:0000256" key="1">
    <source>
        <dbReference type="ARBA" id="ARBA00001641"/>
    </source>
</evidence>
<protein>
    <recommendedName>
        <fullName evidence="3">cellulose 1,4-beta-cellobiosidase (non-reducing end)</fullName>
        <ecNumber evidence="3">3.2.1.91</ecNumber>
    </recommendedName>
</protein>
<dbReference type="CAZy" id="GH7">
    <property type="family name" value="Glycoside Hydrolase Family 7"/>
</dbReference>
<proteinExistence type="evidence at transcript level"/>
<evidence type="ECO:0000256" key="4">
    <source>
        <dbReference type="ARBA" id="ARBA00022729"/>
    </source>
</evidence>
<dbReference type="InterPro" id="IPR013320">
    <property type="entry name" value="ConA-like_dom_sf"/>
</dbReference>
<dbReference type="InterPro" id="IPR001722">
    <property type="entry name" value="Glyco_hydro_7"/>
</dbReference>
<sequence>MLGLLVGIALSKGGPPLIWQECTKASCTPHLGSVVSDWKNGVQDSIDFDALDYEKDIGVTTSGGSLSQRLVSKSTGKKVIGSRLYLMDSTGTKYQLFTFIGKEFTYDVDVSTLPCGVNAALYAVEMAADGSKGSGSNRAKSGAAYGTGYCDGNYVDGTGCGEFDIQEANNKAMVYTIHPCNGVGQGVQGCDTSGCGYNVYRDSGNKAFWGTTINTAEKITVVTQFVGSGSTLREIRRRYVQGGKTIDVPDRTKYLNAAFCGASKISAIARSFAQGYVIVFSLWDSNGMAWLDGGSAGPCTGNEQVEQFENANPNAHVVWSNIKYGDIDTTY</sequence>
<keyword evidence="8" id="KW-0326">Glycosidase</keyword>
<comment type="similarity">
    <text evidence="2">Belongs to the glycosyl hydrolase 7 (cellulase C) family.</text>
</comment>
<accession>A4UWY8</accession>
<name>A4UWY8_9EUKA</name>
<dbReference type="PANTHER" id="PTHR33753:SF2">
    <property type="entry name" value="GLYCOSIDE HYDROLASE FAMILY 7 PROTEIN"/>
    <property type="match status" value="1"/>
</dbReference>
<keyword evidence="4" id="KW-0732">Signal</keyword>
<dbReference type="GO" id="GO:0016162">
    <property type="term" value="F:cellulose 1,4-beta-cellobiosidase activity"/>
    <property type="evidence" value="ECO:0007669"/>
    <property type="project" value="UniProtKB-EC"/>
</dbReference>
<keyword evidence="6" id="KW-0136">Cellulose degradation</keyword>
<evidence type="ECO:0000256" key="9">
    <source>
        <dbReference type="ARBA" id="ARBA00023326"/>
    </source>
</evidence>
<keyword evidence="5 10" id="KW-0378">Hydrolase</keyword>
<evidence type="ECO:0000256" key="5">
    <source>
        <dbReference type="ARBA" id="ARBA00022801"/>
    </source>
</evidence>
<reference evidence="10" key="1">
    <citation type="journal article" date="2010" name="PLoS ONE">
        <title>Phylogenetic analysis of cellulolytic enzyme genes from representative lineages of termites and a related cockroach.</title>
        <authorList>
            <person name="Todaka N."/>
            <person name="Inoue T."/>
            <person name="Saita K."/>
            <person name="Ohkuma M."/>
            <person name="Nalepa C.A."/>
            <person name="Lenz M."/>
            <person name="Kudo T."/>
            <person name="Moriya S."/>
        </authorList>
    </citation>
    <scope>NUCLEOTIDE SEQUENCE</scope>
</reference>
<dbReference type="Pfam" id="PF00840">
    <property type="entry name" value="Glyco_hydro_7"/>
    <property type="match status" value="2"/>
</dbReference>
<evidence type="ECO:0000256" key="2">
    <source>
        <dbReference type="ARBA" id="ARBA00006044"/>
    </source>
</evidence>
<organism evidence="10">
    <name type="scientific">uncultured symbiotic protist of Neotermes koshunensis</name>
    <dbReference type="NCBI Taxonomy" id="403660"/>
    <lineage>
        <taxon>Eukaryota</taxon>
        <taxon>environmental samples</taxon>
    </lineage>
</organism>
<evidence type="ECO:0000256" key="8">
    <source>
        <dbReference type="ARBA" id="ARBA00023295"/>
    </source>
</evidence>
<dbReference type="Gene3D" id="2.70.100.10">
    <property type="entry name" value="Glycoside hydrolase, family 7, domain"/>
    <property type="match status" value="1"/>
</dbReference>
<keyword evidence="9" id="KW-0624">Polysaccharide degradation</keyword>
<dbReference type="AlphaFoldDB" id="A4UWY8"/>
<evidence type="ECO:0000256" key="3">
    <source>
        <dbReference type="ARBA" id="ARBA00012561"/>
    </source>
</evidence>
<dbReference type="EC" id="3.2.1.91" evidence="3"/>
<dbReference type="GO" id="GO:0030245">
    <property type="term" value="P:cellulose catabolic process"/>
    <property type="evidence" value="ECO:0007669"/>
    <property type="project" value="UniProtKB-KW"/>
</dbReference>
<comment type="catalytic activity">
    <reaction evidence="1">
        <text>Hydrolysis of (1-&gt;4)-beta-D-glucosidic linkages in cellulose and cellotetraose, releasing cellobiose from the non-reducing ends of the chains.</text>
        <dbReference type="EC" id="3.2.1.91"/>
    </reaction>
</comment>
<dbReference type="EMBL" id="AB274639">
    <property type="protein sequence ID" value="BAF57398.1"/>
    <property type="molecule type" value="mRNA"/>
</dbReference>
<dbReference type="PRINTS" id="PR00734">
    <property type="entry name" value="GLHYDRLASE7"/>
</dbReference>
<dbReference type="SUPFAM" id="SSF49899">
    <property type="entry name" value="Concanavalin A-like lectins/glucanases"/>
    <property type="match status" value="1"/>
</dbReference>
<keyword evidence="7" id="KW-0119">Carbohydrate metabolism</keyword>